<feature type="transmembrane region" description="Helical" evidence="8">
    <location>
        <begin position="257"/>
        <end position="278"/>
    </location>
</feature>
<feature type="transmembrane region" description="Helical" evidence="8">
    <location>
        <begin position="119"/>
        <end position="136"/>
    </location>
</feature>
<evidence type="ECO:0000256" key="6">
    <source>
        <dbReference type="ARBA" id="ARBA00023136"/>
    </source>
</evidence>
<dbReference type="PANTHER" id="PTHR23517:SF13">
    <property type="entry name" value="MAJOR FACILITATOR SUPERFAMILY MFS_1"/>
    <property type="match status" value="1"/>
</dbReference>
<feature type="compositionally biased region" description="Low complexity" evidence="7">
    <location>
        <begin position="1"/>
        <end position="11"/>
    </location>
</feature>
<evidence type="ECO:0000256" key="4">
    <source>
        <dbReference type="ARBA" id="ARBA00022692"/>
    </source>
</evidence>
<comment type="caution">
    <text evidence="10">The sequence shown here is derived from an EMBL/GenBank/DDBJ whole genome shotgun (WGS) entry which is preliminary data.</text>
</comment>
<keyword evidence="5 8" id="KW-1133">Transmembrane helix</keyword>
<feature type="transmembrane region" description="Helical" evidence="8">
    <location>
        <begin position="27"/>
        <end position="46"/>
    </location>
</feature>
<evidence type="ECO:0000256" key="7">
    <source>
        <dbReference type="SAM" id="MobiDB-lite"/>
    </source>
</evidence>
<feature type="transmembrane region" description="Helical" evidence="8">
    <location>
        <begin position="94"/>
        <end position="113"/>
    </location>
</feature>
<keyword evidence="2" id="KW-0813">Transport</keyword>
<dbReference type="InterPro" id="IPR036259">
    <property type="entry name" value="MFS_trans_sf"/>
</dbReference>
<keyword evidence="4 8" id="KW-0812">Transmembrane</keyword>
<feature type="region of interest" description="Disordered" evidence="7">
    <location>
        <begin position="1"/>
        <end position="21"/>
    </location>
</feature>
<feature type="transmembrane region" description="Helical" evidence="8">
    <location>
        <begin position="176"/>
        <end position="196"/>
    </location>
</feature>
<dbReference type="Proteomes" id="UP001596175">
    <property type="component" value="Unassembled WGS sequence"/>
</dbReference>
<dbReference type="RefSeq" id="WP_378021229.1">
    <property type="nucleotide sequence ID" value="NZ_JBHSKG010000005.1"/>
</dbReference>
<feature type="transmembrane region" description="Helical" evidence="8">
    <location>
        <begin position="310"/>
        <end position="334"/>
    </location>
</feature>
<keyword evidence="11" id="KW-1185">Reference proteome</keyword>
<dbReference type="EMBL" id="JBHSKG010000005">
    <property type="protein sequence ID" value="MFC5139037.1"/>
    <property type="molecule type" value="Genomic_DNA"/>
</dbReference>
<reference evidence="11" key="1">
    <citation type="journal article" date="2019" name="Int. J. Syst. Evol. Microbiol.">
        <title>The Global Catalogue of Microorganisms (GCM) 10K type strain sequencing project: providing services to taxonomists for standard genome sequencing and annotation.</title>
        <authorList>
            <consortium name="The Broad Institute Genomics Platform"/>
            <consortium name="The Broad Institute Genome Sequencing Center for Infectious Disease"/>
            <person name="Wu L."/>
            <person name="Ma J."/>
        </authorList>
    </citation>
    <scope>NUCLEOTIDE SEQUENCE [LARGE SCALE GENOMIC DNA]</scope>
    <source>
        <strain evidence="11">XZYJ18</strain>
    </source>
</reference>
<dbReference type="SUPFAM" id="SSF103473">
    <property type="entry name" value="MFS general substrate transporter"/>
    <property type="match status" value="1"/>
</dbReference>
<dbReference type="InterPro" id="IPR011701">
    <property type="entry name" value="MFS"/>
</dbReference>
<gene>
    <name evidence="10" type="ORF">ACFPK1_12415</name>
</gene>
<organism evidence="10 11">
    <name type="scientific">Actinomycetospora rhizophila</name>
    <dbReference type="NCBI Taxonomy" id="1416876"/>
    <lineage>
        <taxon>Bacteria</taxon>
        <taxon>Bacillati</taxon>
        <taxon>Actinomycetota</taxon>
        <taxon>Actinomycetes</taxon>
        <taxon>Pseudonocardiales</taxon>
        <taxon>Pseudonocardiaceae</taxon>
        <taxon>Actinomycetospora</taxon>
    </lineage>
</organism>
<feature type="transmembrane region" description="Helical" evidence="8">
    <location>
        <begin position="285"/>
        <end position="304"/>
    </location>
</feature>
<dbReference type="PROSITE" id="PS50850">
    <property type="entry name" value="MFS"/>
    <property type="match status" value="1"/>
</dbReference>
<dbReference type="Pfam" id="PF07690">
    <property type="entry name" value="MFS_1"/>
    <property type="match status" value="1"/>
</dbReference>
<feature type="domain" description="Major facilitator superfamily (MFS) profile" evidence="9">
    <location>
        <begin position="23"/>
        <end position="398"/>
    </location>
</feature>
<evidence type="ECO:0000256" key="5">
    <source>
        <dbReference type="ARBA" id="ARBA00022989"/>
    </source>
</evidence>
<protein>
    <submittedName>
        <fullName evidence="10">MFS transporter</fullName>
    </submittedName>
</protein>
<evidence type="ECO:0000256" key="2">
    <source>
        <dbReference type="ARBA" id="ARBA00022448"/>
    </source>
</evidence>
<dbReference type="InterPro" id="IPR020846">
    <property type="entry name" value="MFS_dom"/>
</dbReference>
<comment type="subcellular location">
    <subcellularLocation>
        <location evidence="1">Cell membrane</location>
        <topology evidence="1">Multi-pass membrane protein</topology>
    </subcellularLocation>
</comment>
<dbReference type="PANTHER" id="PTHR23517">
    <property type="entry name" value="RESISTANCE PROTEIN MDTM, PUTATIVE-RELATED-RELATED"/>
    <property type="match status" value="1"/>
</dbReference>
<feature type="region of interest" description="Disordered" evidence="7">
    <location>
        <begin position="402"/>
        <end position="443"/>
    </location>
</feature>
<feature type="compositionally biased region" description="Basic and acidic residues" evidence="7">
    <location>
        <begin position="407"/>
        <end position="421"/>
    </location>
</feature>
<accession>A0ABV9ZFS6</accession>
<evidence type="ECO:0000259" key="9">
    <source>
        <dbReference type="PROSITE" id="PS50850"/>
    </source>
</evidence>
<feature type="transmembrane region" description="Helical" evidence="8">
    <location>
        <begin position="346"/>
        <end position="368"/>
    </location>
</feature>
<keyword evidence="3" id="KW-1003">Cell membrane</keyword>
<feature type="transmembrane region" description="Helical" evidence="8">
    <location>
        <begin position="374"/>
        <end position="393"/>
    </location>
</feature>
<feature type="transmembrane region" description="Helical" evidence="8">
    <location>
        <begin position="148"/>
        <end position="170"/>
    </location>
</feature>
<evidence type="ECO:0000256" key="1">
    <source>
        <dbReference type="ARBA" id="ARBA00004651"/>
    </source>
</evidence>
<dbReference type="Gene3D" id="1.20.1250.20">
    <property type="entry name" value="MFS general substrate transporter like domains"/>
    <property type="match status" value="1"/>
</dbReference>
<evidence type="ECO:0000256" key="8">
    <source>
        <dbReference type="SAM" id="Phobius"/>
    </source>
</evidence>
<evidence type="ECO:0000313" key="10">
    <source>
        <dbReference type="EMBL" id="MFC5139037.1"/>
    </source>
</evidence>
<keyword evidence="6 8" id="KW-0472">Membrane</keyword>
<feature type="transmembrane region" description="Helical" evidence="8">
    <location>
        <begin position="58"/>
        <end position="82"/>
    </location>
</feature>
<evidence type="ECO:0000256" key="3">
    <source>
        <dbReference type="ARBA" id="ARBA00022475"/>
    </source>
</evidence>
<proteinExistence type="predicted"/>
<dbReference type="InterPro" id="IPR050171">
    <property type="entry name" value="MFS_Transporters"/>
</dbReference>
<name>A0ABV9ZFS6_9PSEU</name>
<evidence type="ECO:0000313" key="11">
    <source>
        <dbReference type="Proteomes" id="UP001596175"/>
    </source>
</evidence>
<feature type="transmembrane region" description="Helical" evidence="8">
    <location>
        <begin position="217"/>
        <end position="245"/>
    </location>
</feature>
<sequence length="443" mass="43791">MSAPASPTANAPAPPTSRGPSRAARGWALALLALGAAGAGIPSPLYPGYQAQLGFGDLTLTAVYAVYPLVSVPAVFLLGALGDRLSPRRVMRRGIVVAAAGSVALALAPSTGWLVASRVAYGVALAVITGAGVAVATSGADKVRAGTVSALVFLLGTGAGPVLGGALTGYGPTPGLLPFGVDVVLLGVVFVGLGRVRDPDPRPSPAAGSRDGAMTRAARRALVVAAVNGFLGWAVVGLFLGLISSVAERFLGLRDPLVAGGLAGALLVWSTVTVPAVGRLGPRRAQLVGLVALAVSLVVLALGVGSLAAVVTACVVAGLANGMLYGAATTTVSTTAPPERASRTAAAVYSAFYLGAGLPALLVGLLTVVLPLDAALSTIAVATFVPTVVMIILTARTATRAPSAEGAGRRGRDGAATHRDLAGPLEAVADPPGAGRVHPRRGR</sequence>